<dbReference type="Pfam" id="PF01063">
    <property type="entry name" value="Aminotran_4"/>
    <property type="match status" value="2"/>
</dbReference>
<comment type="caution">
    <text evidence="4">The sequence shown here is derived from an EMBL/GenBank/DDBJ whole genome shotgun (WGS) entry which is preliminary data.</text>
</comment>
<dbReference type="SUPFAM" id="SSF56752">
    <property type="entry name" value="D-aminoacid aminotransferase-like PLP-dependent enzymes"/>
    <property type="match status" value="1"/>
</dbReference>
<dbReference type="InterPro" id="IPR050571">
    <property type="entry name" value="Class-IV_PLP-Dep_Aminotrnsfr"/>
</dbReference>
<dbReference type="Gene3D" id="3.30.470.10">
    <property type="match status" value="1"/>
</dbReference>
<evidence type="ECO:0000256" key="1">
    <source>
        <dbReference type="ARBA" id="ARBA00001933"/>
    </source>
</evidence>
<evidence type="ECO:0000256" key="2">
    <source>
        <dbReference type="ARBA" id="ARBA00009320"/>
    </source>
</evidence>
<dbReference type="PANTHER" id="PTHR42743:SF11">
    <property type="entry name" value="AMINODEOXYCHORISMATE LYASE"/>
    <property type="match status" value="1"/>
</dbReference>
<comment type="cofactor">
    <cofactor evidence="1">
        <name>pyridoxal 5'-phosphate</name>
        <dbReference type="ChEBI" id="CHEBI:597326"/>
    </cofactor>
</comment>
<evidence type="ECO:0000256" key="3">
    <source>
        <dbReference type="ARBA" id="ARBA00022898"/>
    </source>
</evidence>
<dbReference type="EMBL" id="JAAOAO010000195">
    <property type="protein sequence ID" value="KAF5557604.1"/>
    <property type="molecule type" value="Genomic_DNA"/>
</dbReference>
<sequence>MDEVFAGYAKRQATLQASTNILSQGIAWVEGEPVHLQSARIPLLDQGFMHSDLTHDVPSVWDGRFFRLDDHLDRLEASCKKMRLRFPIPRNEIKKILVEMVAKSEIKDAFVELVVTRGLKGYHGGRAIIARTVRRVPPGSIDPTIKNLQWGDLVRGLFEANDRGATYPFLTDGAANLAEGSGFNVVIIKNGVLYTPDRGVLQGITRQSVIDAARSCGYEIRIEHVPVESAYQADEILMCTTAGGIMPITTLDDKPVNDGKVGPITKAIWDRYWAMHWEDEFSFKIDY</sequence>
<keyword evidence="4" id="KW-0808">Transferase</keyword>
<accession>A0A8H5NAA1</accession>
<name>A0A8H5NAA1_9HYPO</name>
<keyword evidence="5" id="KW-1185">Reference proteome</keyword>
<proteinExistence type="inferred from homology"/>
<dbReference type="Gene3D" id="3.20.10.10">
    <property type="entry name" value="D-amino Acid Aminotransferase, subunit A, domain 2"/>
    <property type="match status" value="1"/>
</dbReference>
<dbReference type="FunFam" id="3.20.10.10:FF:000002">
    <property type="entry name" value="D-alanine aminotransferase"/>
    <property type="match status" value="1"/>
</dbReference>
<keyword evidence="4" id="KW-0032">Aminotransferase</keyword>
<evidence type="ECO:0000313" key="4">
    <source>
        <dbReference type="EMBL" id="KAF5557604.1"/>
    </source>
</evidence>
<dbReference type="GO" id="GO:0008652">
    <property type="term" value="P:amino acid biosynthetic process"/>
    <property type="evidence" value="ECO:0007669"/>
    <property type="project" value="UniProtKB-ARBA"/>
</dbReference>
<dbReference type="InterPro" id="IPR036038">
    <property type="entry name" value="Aminotransferase-like"/>
</dbReference>
<evidence type="ECO:0000313" key="5">
    <source>
        <dbReference type="Proteomes" id="UP000574317"/>
    </source>
</evidence>
<dbReference type="AlphaFoldDB" id="A0A8H5NAA1"/>
<reference evidence="4 5" key="1">
    <citation type="submission" date="2020-05" db="EMBL/GenBank/DDBJ databases">
        <title>Identification and distribution of gene clusters putatively required for synthesis of sphingolipid metabolism inhibitors in phylogenetically diverse species of the filamentous fungus Fusarium.</title>
        <authorList>
            <person name="Kim H.-S."/>
            <person name="Busman M."/>
            <person name="Brown D.W."/>
            <person name="Divon H."/>
            <person name="Uhlig S."/>
            <person name="Proctor R.H."/>
        </authorList>
    </citation>
    <scope>NUCLEOTIDE SEQUENCE [LARGE SCALE GENOMIC DNA]</scope>
    <source>
        <strain evidence="4 5">NRRL 25196</strain>
    </source>
</reference>
<dbReference type="InterPro" id="IPR043131">
    <property type="entry name" value="BCAT-like_N"/>
</dbReference>
<dbReference type="Proteomes" id="UP000574317">
    <property type="component" value="Unassembled WGS sequence"/>
</dbReference>
<comment type="similarity">
    <text evidence="2">Belongs to the class-IV pyridoxal-phosphate-dependent aminotransferase family.</text>
</comment>
<organism evidence="4 5">
    <name type="scientific">Fusarium napiforme</name>
    <dbReference type="NCBI Taxonomy" id="42672"/>
    <lineage>
        <taxon>Eukaryota</taxon>
        <taxon>Fungi</taxon>
        <taxon>Dikarya</taxon>
        <taxon>Ascomycota</taxon>
        <taxon>Pezizomycotina</taxon>
        <taxon>Sordariomycetes</taxon>
        <taxon>Hypocreomycetidae</taxon>
        <taxon>Hypocreales</taxon>
        <taxon>Nectriaceae</taxon>
        <taxon>Fusarium</taxon>
        <taxon>Fusarium fujikuroi species complex</taxon>
    </lineage>
</organism>
<dbReference type="PANTHER" id="PTHR42743">
    <property type="entry name" value="AMINO-ACID AMINOTRANSFERASE"/>
    <property type="match status" value="1"/>
</dbReference>
<dbReference type="GO" id="GO:0046394">
    <property type="term" value="P:carboxylic acid biosynthetic process"/>
    <property type="evidence" value="ECO:0007669"/>
    <property type="project" value="UniProtKB-ARBA"/>
</dbReference>
<keyword evidence="3" id="KW-0663">Pyridoxal phosphate</keyword>
<dbReference type="InterPro" id="IPR001544">
    <property type="entry name" value="Aminotrans_IV"/>
</dbReference>
<dbReference type="InterPro" id="IPR043132">
    <property type="entry name" value="BCAT-like_C"/>
</dbReference>
<protein>
    <submittedName>
        <fullName evidence="4">Branched-chain-amino-acid aminotransferase</fullName>
    </submittedName>
</protein>
<gene>
    <name evidence="4" type="ORF">FNAPI_5376</name>
</gene>
<dbReference type="GO" id="GO:0008483">
    <property type="term" value="F:transaminase activity"/>
    <property type="evidence" value="ECO:0007669"/>
    <property type="project" value="UniProtKB-KW"/>
</dbReference>